<dbReference type="PANTHER" id="PTHR10332">
    <property type="entry name" value="EQUILIBRATIVE NUCLEOSIDE TRANSPORTER"/>
    <property type="match status" value="1"/>
</dbReference>
<dbReference type="PRINTS" id="PR01130">
    <property type="entry name" value="DERENTRNSPRT"/>
</dbReference>
<evidence type="ECO:0000256" key="7">
    <source>
        <dbReference type="SAM" id="Phobius"/>
    </source>
</evidence>
<comment type="caution">
    <text evidence="8">The sequence shown here is derived from an EMBL/GenBank/DDBJ whole genome shotgun (WGS) entry which is preliminary data.</text>
</comment>
<feature type="transmembrane region" description="Helical" evidence="7">
    <location>
        <begin position="149"/>
        <end position="171"/>
    </location>
</feature>
<evidence type="ECO:0000256" key="3">
    <source>
        <dbReference type="ARBA" id="ARBA00022448"/>
    </source>
</evidence>
<feature type="transmembrane region" description="Helical" evidence="7">
    <location>
        <begin position="15"/>
        <end position="35"/>
    </location>
</feature>
<gene>
    <name evidence="8" type="ORF">H4R18_001828</name>
</gene>
<keyword evidence="4 7" id="KW-0812">Transmembrane</keyword>
<reference evidence="8" key="1">
    <citation type="submission" date="2022-07" db="EMBL/GenBank/DDBJ databases">
        <title>Phylogenomic reconstructions and comparative analyses of Kickxellomycotina fungi.</title>
        <authorList>
            <person name="Reynolds N.K."/>
            <person name="Stajich J.E."/>
            <person name="Barry K."/>
            <person name="Grigoriev I.V."/>
            <person name="Crous P."/>
            <person name="Smith M.E."/>
        </authorList>
    </citation>
    <scope>NUCLEOTIDE SEQUENCE</scope>
    <source>
        <strain evidence="8">NBRC 105414</strain>
    </source>
</reference>
<keyword evidence="5 7" id="KW-1133">Transmembrane helix</keyword>
<proteinExistence type="inferred from homology"/>
<dbReference type="GO" id="GO:0005886">
    <property type="term" value="C:plasma membrane"/>
    <property type="evidence" value="ECO:0007669"/>
    <property type="project" value="TreeGrafter"/>
</dbReference>
<feature type="transmembrane region" description="Helical" evidence="7">
    <location>
        <begin position="191"/>
        <end position="214"/>
    </location>
</feature>
<dbReference type="Proteomes" id="UP001140217">
    <property type="component" value="Unassembled WGS sequence"/>
</dbReference>
<feature type="transmembrane region" description="Helical" evidence="7">
    <location>
        <begin position="110"/>
        <end position="137"/>
    </location>
</feature>
<name>A0A9W8HII6_9FUNG</name>
<evidence type="ECO:0000313" key="8">
    <source>
        <dbReference type="EMBL" id="KAJ2783227.1"/>
    </source>
</evidence>
<comment type="similarity">
    <text evidence="2">Belongs to the SLC29A/ENT transporter (TC 2.A.57) family.</text>
</comment>
<evidence type="ECO:0000256" key="6">
    <source>
        <dbReference type="ARBA" id="ARBA00023136"/>
    </source>
</evidence>
<protein>
    <submittedName>
        <fullName evidence="8">Uncharacterized protein</fullName>
    </submittedName>
</protein>
<dbReference type="GO" id="GO:0015205">
    <property type="term" value="F:nucleobase transmembrane transporter activity"/>
    <property type="evidence" value="ECO:0007669"/>
    <property type="project" value="TreeGrafter"/>
</dbReference>
<feature type="transmembrane region" description="Helical" evidence="7">
    <location>
        <begin position="283"/>
        <end position="304"/>
    </location>
</feature>
<sequence length="441" mass="45693">MPPPEAPGGGLRDTYYLFLGMGLATLLPWNLFISASEFFKYQFAGSSQQHVFQNWFSVVYMVTNFASNSYAMLTVARADPNARIVRSLAANTAAFAVGVALPFMGGLRGTASFCIALLQLATTAVASGLLANSLFALVAHFPAAHAEGLLSGQAVAGVIAAAAQLFTAYSVPAPGSAPAAAGPDQPPDATLLARTVAYFVFATAVNLALTAAFWRVSSGPYYQRLSRQARPPHADTERLISPPQDAAAAAAAAAQGLDAAATAPPALDLGPLTDTFRQVSAHAYLIVLAFAVTLSVFPSVTALVTSTAGFGLLTEWHFLAFNAGDLAGRRLAPSVRIERVSSLAALGLLRILLIPAFFACHLSFSAWRNAIQSDWAFLALVAILGASNGYLSTRSAMAAPGKSTNPTVAGTIVSISISTGLALGSLLSWPVRSAGCLCLPA</sequence>
<comment type="subcellular location">
    <subcellularLocation>
        <location evidence="1">Membrane</location>
        <topology evidence="1">Multi-pass membrane protein</topology>
    </subcellularLocation>
</comment>
<keyword evidence="3" id="KW-0813">Transport</keyword>
<dbReference type="InterPro" id="IPR002259">
    <property type="entry name" value="Eqnu_transpt"/>
</dbReference>
<evidence type="ECO:0000313" key="9">
    <source>
        <dbReference type="Proteomes" id="UP001140217"/>
    </source>
</evidence>
<dbReference type="Pfam" id="PF01733">
    <property type="entry name" value="Nucleoside_tran"/>
    <property type="match status" value="1"/>
</dbReference>
<feature type="transmembrane region" description="Helical" evidence="7">
    <location>
        <begin position="340"/>
        <end position="364"/>
    </location>
</feature>
<dbReference type="PIRSF" id="PIRSF016379">
    <property type="entry name" value="ENT"/>
    <property type="match status" value="1"/>
</dbReference>
<evidence type="ECO:0000256" key="1">
    <source>
        <dbReference type="ARBA" id="ARBA00004141"/>
    </source>
</evidence>
<dbReference type="GO" id="GO:0034257">
    <property type="term" value="F:nicotinamide riboside transmembrane transporter activity"/>
    <property type="evidence" value="ECO:0007669"/>
    <property type="project" value="TreeGrafter"/>
</dbReference>
<feature type="transmembrane region" description="Helical" evidence="7">
    <location>
        <begin position="408"/>
        <end position="429"/>
    </location>
</feature>
<feature type="transmembrane region" description="Helical" evidence="7">
    <location>
        <begin position="376"/>
        <end position="396"/>
    </location>
</feature>
<dbReference type="GO" id="GO:0000329">
    <property type="term" value="C:fungal-type vacuole membrane"/>
    <property type="evidence" value="ECO:0007669"/>
    <property type="project" value="TreeGrafter"/>
</dbReference>
<evidence type="ECO:0000256" key="2">
    <source>
        <dbReference type="ARBA" id="ARBA00007965"/>
    </source>
</evidence>
<dbReference type="OrthoDB" id="46396at2759"/>
<evidence type="ECO:0000256" key="5">
    <source>
        <dbReference type="ARBA" id="ARBA00022989"/>
    </source>
</evidence>
<keyword evidence="9" id="KW-1185">Reference proteome</keyword>
<evidence type="ECO:0000256" key="4">
    <source>
        <dbReference type="ARBA" id="ARBA00022692"/>
    </source>
</evidence>
<feature type="transmembrane region" description="Helical" evidence="7">
    <location>
        <begin position="88"/>
        <end position="104"/>
    </location>
</feature>
<accession>A0A9W8HII6</accession>
<dbReference type="PANTHER" id="PTHR10332:SF88">
    <property type="entry name" value="EQUILIBRATIVE NUCLEOSIDE TRANSPORTER 1, ISOFORM A"/>
    <property type="match status" value="1"/>
</dbReference>
<dbReference type="AlphaFoldDB" id="A0A9W8HII6"/>
<dbReference type="EMBL" id="JANBUL010000052">
    <property type="protein sequence ID" value="KAJ2783227.1"/>
    <property type="molecule type" value="Genomic_DNA"/>
</dbReference>
<keyword evidence="6 7" id="KW-0472">Membrane</keyword>
<organism evidence="8 9">
    <name type="scientific">Coemansia javaensis</name>
    <dbReference type="NCBI Taxonomy" id="2761396"/>
    <lineage>
        <taxon>Eukaryota</taxon>
        <taxon>Fungi</taxon>
        <taxon>Fungi incertae sedis</taxon>
        <taxon>Zoopagomycota</taxon>
        <taxon>Kickxellomycotina</taxon>
        <taxon>Kickxellomycetes</taxon>
        <taxon>Kickxellales</taxon>
        <taxon>Kickxellaceae</taxon>
        <taxon>Coemansia</taxon>
    </lineage>
</organism>